<accession>C0PE49</accession>
<sequence length="69" mass="7153">MASSQAAQLAALPTRGMELILVKVSTLKVAPHMAPSLSTRGMALSLFMGCSKLLSPPSLWNMQPAGKGA</sequence>
<proteinExistence type="evidence at transcript level"/>
<organism evidence="1">
    <name type="scientific">Zea mays</name>
    <name type="common">Maize</name>
    <dbReference type="NCBI Taxonomy" id="4577"/>
    <lineage>
        <taxon>Eukaryota</taxon>
        <taxon>Viridiplantae</taxon>
        <taxon>Streptophyta</taxon>
        <taxon>Embryophyta</taxon>
        <taxon>Tracheophyta</taxon>
        <taxon>Spermatophyta</taxon>
        <taxon>Magnoliopsida</taxon>
        <taxon>Liliopsida</taxon>
        <taxon>Poales</taxon>
        <taxon>Poaceae</taxon>
        <taxon>PACMAD clade</taxon>
        <taxon>Panicoideae</taxon>
        <taxon>Andropogonodae</taxon>
        <taxon>Andropogoneae</taxon>
        <taxon>Tripsacinae</taxon>
        <taxon>Zea</taxon>
    </lineage>
</organism>
<evidence type="ECO:0000313" key="1">
    <source>
        <dbReference type="EMBL" id="ACN33465.1"/>
    </source>
</evidence>
<name>C0PE49_MAIZE</name>
<reference evidence="1" key="2">
    <citation type="submission" date="2012-06" db="EMBL/GenBank/DDBJ databases">
        <authorList>
            <person name="Yu Y."/>
            <person name="Currie J."/>
            <person name="Lomeli R."/>
            <person name="Angelova A."/>
            <person name="Collura K."/>
            <person name="Wissotski M."/>
            <person name="Campos D."/>
            <person name="Kudrna D."/>
            <person name="Golser W."/>
            <person name="Ashely E."/>
            <person name="Descour A."/>
            <person name="Fernandes J."/>
            <person name="Soderlund C."/>
            <person name="Walbot V."/>
        </authorList>
    </citation>
    <scope>NUCLEOTIDE SEQUENCE</scope>
    <source>
        <strain evidence="1">B73</strain>
    </source>
</reference>
<dbReference type="AlphaFoldDB" id="C0PE49"/>
<reference evidence="1" key="1">
    <citation type="journal article" date="2009" name="PLoS Genet.">
        <title>Sequencing, mapping, and analysis of 27,455 maize full-length cDNAs.</title>
        <authorList>
            <person name="Soderlund C."/>
            <person name="Descour A."/>
            <person name="Kudrna D."/>
            <person name="Bomhoff M."/>
            <person name="Boyd L."/>
            <person name="Currie J."/>
            <person name="Angelova A."/>
            <person name="Collura K."/>
            <person name="Wissotski M."/>
            <person name="Ashley E."/>
            <person name="Morrow D."/>
            <person name="Fernandes J."/>
            <person name="Walbot V."/>
            <person name="Yu Y."/>
        </authorList>
    </citation>
    <scope>NUCLEOTIDE SEQUENCE</scope>
    <source>
        <strain evidence="1">B73</strain>
    </source>
</reference>
<protein>
    <submittedName>
        <fullName evidence="1">Uncharacterized protein</fullName>
    </submittedName>
</protein>
<dbReference type="EMBL" id="BT066568">
    <property type="protein sequence ID" value="ACN33465.1"/>
    <property type="molecule type" value="mRNA"/>
</dbReference>